<sequence length="307" mass="32020">MPYIKATQTAAKPMAYSETDTKLNASAGLASVGVAALLVALKLWALWQTGALSVAASLADSAVDLLISAGGLAAILYAAKPADDDHAFGHSSAEDLAALGQSLVILASATLIGYSAIHRLMAPEPHPLSAQGAGIVVMGISALLTGGLIWWQSRVARATGNKVVAADRLHYLGDLLPTLGAIGALWVSRAFGWGQIDSMVALIAAALMIAGALRIGSGAWNALMDRAAPNEVIDGIAKIAREHPGVRGFHDLKTRTAGAQIFVNLHIELDGDQTLEQAHDIGAALKRKILIAYPQTDVIIHKDVWRG</sequence>
<evidence type="ECO:0000256" key="2">
    <source>
        <dbReference type="ARBA" id="ARBA00008114"/>
    </source>
</evidence>
<dbReference type="PANTHER" id="PTHR43840">
    <property type="entry name" value="MITOCHONDRIAL METAL TRANSPORTER 1-RELATED"/>
    <property type="match status" value="1"/>
</dbReference>
<dbReference type="eggNOG" id="COG0053">
    <property type="taxonomic scope" value="Bacteria"/>
</dbReference>
<accession>A0A074JLM7</accession>
<evidence type="ECO:0000256" key="3">
    <source>
        <dbReference type="ARBA" id="ARBA00022448"/>
    </source>
</evidence>
<dbReference type="PANTHER" id="PTHR43840:SF41">
    <property type="entry name" value="CATION-EFFLUX PUMP FIEF"/>
    <property type="match status" value="1"/>
</dbReference>
<dbReference type="STRING" id="1353528.DT23_04790"/>
<evidence type="ECO:0000259" key="10">
    <source>
        <dbReference type="Pfam" id="PF16916"/>
    </source>
</evidence>
<dbReference type="GO" id="GO:0015086">
    <property type="term" value="F:cadmium ion transmembrane transporter activity"/>
    <property type="evidence" value="ECO:0007669"/>
    <property type="project" value="TreeGrafter"/>
</dbReference>
<dbReference type="InterPro" id="IPR036837">
    <property type="entry name" value="Cation_efflux_CTD_sf"/>
</dbReference>
<dbReference type="Pfam" id="PF01545">
    <property type="entry name" value="Cation_efflux"/>
    <property type="match status" value="1"/>
</dbReference>
<dbReference type="Gene3D" id="3.30.70.1350">
    <property type="entry name" value="Cation efflux protein, cytoplasmic domain"/>
    <property type="match status" value="1"/>
</dbReference>
<dbReference type="SUPFAM" id="SSF160240">
    <property type="entry name" value="Cation efflux protein cytoplasmic domain-like"/>
    <property type="match status" value="1"/>
</dbReference>
<feature type="transmembrane region" description="Helical" evidence="8">
    <location>
        <begin position="200"/>
        <end position="220"/>
    </location>
</feature>
<evidence type="ECO:0000256" key="7">
    <source>
        <dbReference type="ARBA" id="ARBA00023136"/>
    </source>
</evidence>
<dbReference type="AlphaFoldDB" id="A0A074JLM7"/>
<comment type="caution">
    <text evidence="11">The sequence shown here is derived from an EMBL/GenBank/DDBJ whole genome shotgun (WGS) entry which is preliminary data.</text>
</comment>
<dbReference type="InterPro" id="IPR027469">
    <property type="entry name" value="Cation_efflux_TMD_sf"/>
</dbReference>
<keyword evidence="5 8" id="KW-0812">Transmembrane</keyword>
<dbReference type="GO" id="GO:0006882">
    <property type="term" value="P:intracellular zinc ion homeostasis"/>
    <property type="evidence" value="ECO:0007669"/>
    <property type="project" value="TreeGrafter"/>
</dbReference>
<dbReference type="Pfam" id="PF16916">
    <property type="entry name" value="ZT_dimer"/>
    <property type="match status" value="1"/>
</dbReference>
<feature type="transmembrane region" description="Helical" evidence="8">
    <location>
        <begin position="129"/>
        <end position="151"/>
    </location>
</feature>
<evidence type="ECO:0000313" key="11">
    <source>
        <dbReference type="EMBL" id="KEO57389.1"/>
    </source>
</evidence>
<reference evidence="11 12" key="1">
    <citation type="journal article" date="2015" name="Antonie Van Leeuwenhoek">
        <title>Thioclava indica sp. nov., isolated from surface seawater of the Indian Ocean.</title>
        <authorList>
            <person name="Liu Y."/>
            <person name="Lai Q."/>
            <person name="Du J."/>
            <person name="Xu H."/>
            <person name="Jiang L."/>
            <person name="Shao Z."/>
        </authorList>
    </citation>
    <scope>NUCLEOTIDE SEQUENCE [LARGE SCALE GENOMIC DNA]</scope>
    <source>
        <strain evidence="11 12">DT23-4</strain>
    </source>
</reference>
<feature type="transmembrane region" description="Helical" evidence="8">
    <location>
        <begin position="171"/>
        <end position="188"/>
    </location>
</feature>
<feature type="domain" description="Cation efflux protein cytoplasmic" evidence="10">
    <location>
        <begin position="229"/>
        <end position="301"/>
    </location>
</feature>
<dbReference type="InterPro" id="IPR002524">
    <property type="entry name" value="Cation_efflux"/>
</dbReference>
<dbReference type="NCBIfam" id="TIGR01297">
    <property type="entry name" value="CDF"/>
    <property type="match status" value="1"/>
</dbReference>
<keyword evidence="12" id="KW-1185">Reference proteome</keyword>
<feature type="transmembrane region" description="Helical" evidence="8">
    <location>
        <begin position="58"/>
        <end position="79"/>
    </location>
</feature>
<gene>
    <name evidence="11" type="ORF">DT23_04790</name>
</gene>
<keyword evidence="3" id="KW-0813">Transport</keyword>
<feature type="transmembrane region" description="Helical" evidence="8">
    <location>
        <begin position="23"/>
        <end position="46"/>
    </location>
</feature>
<evidence type="ECO:0000256" key="5">
    <source>
        <dbReference type="ARBA" id="ARBA00022692"/>
    </source>
</evidence>
<comment type="similarity">
    <text evidence="2">Belongs to the cation diffusion facilitator (CDF) transporter (TC 2.A.4) family.</text>
</comment>
<dbReference type="GO" id="GO:0015093">
    <property type="term" value="F:ferrous iron transmembrane transporter activity"/>
    <property type="evidence" value="ECO:0007669"/>
    <property type="project" value="TreeGrafter"/>
</dbReference>
<dbReference type="Proteomes" id="UP000027471">
    <property type="component" value="Unassembled WGS sequence"/>
</dbReference>
<evidence type="ECO:0000313" key="12">
    <source>
        <dbReference type="Proteomes" id="UP000027471"/>
    </source>
</evidence>
<evidence type="ECO:0000256" key="4">
    <source>
        <dbReference type="ARBA" id="ARBA00022475"/>
    </source>
</evidence>
<dbReference type="GO" id="GO:0015341">
    <property type="term" value="F:zinc efflux antiporter activity"/>
    <property type="evidence" value="ECO:0007669"/>
    <property type="project" value="TreeGrafter"/>
</dbReference>
<organism evidence="11 12">
    <name type="scientific">Thioclava indica</name>
    <dbReference type="NCBI Taxonomy" id="1353528"/>
    <lineage>
        <taxon>Bacteria</taxon>
        <taxon>Pseudomonadati</taxon>
        <taxon>Pseudomonadota</taxon>
        <taxon>Alphaproteobacteria</taxon>
        <taxon>Rhodobacterales</taxon>
        <taxon>Paracoccaceae</taxon>
        <taxon>Thioclava</taxon>
    </lineage>
</organism>
<dbReference type="EMBL" id="AUNB01000040">
    <property type="protein sequence ID" value="KEO57389.1"/>
    <property type="molecule type" value="Genomic_DNA"/>
</dbReference>
<protein>
    <submittedName>
        <fullName evidence="11">Uncharacterized protein</fullName>
    </submittedName>
</protein>
<dbReference type="GO" id="GO:0005886">
    <property type="term" value="C:plasma membrane"/>
    <property type="evidence" value="ECO:0007669"/>
    <property type="project" value="TreeGrafter"/>
</dbReference>
<evidence type="ECO:0000256" key="8">
    <source>
        <dbReference type="SAM" id="Phobius"/>
    </source>
</evidence>
<proteinExistence type="inferred from homology"/>
<feature type="domain" description="Cation efflux protein transmembrane" evidence="9">
    <location>
        <begin position="30"/>
        <end position="219"/>
    </location>
</feature>
<evidence type="ECO:0000259" key="9">
    <source>
        <dbReference type="Pfam" id="PF01545"/>
    </source>
</evidence>
<dbReference type="SUPFAM" id="SSF161111">
    <property type="entry name" value="Cation efflux protein transmembrane domain-like"/>
    <property type="match status" value="1"/>
</dbReference>
<comment type="subcellular location">
    <subcellularLocation>
        <location evidence="1">Membrane</location>
        <topology evidence="1">Multi-pass membrane protein</topology>
    </subcellularLocation>
</comment>
<dbReference type="Gene3D" id="1.20.1510.10">
    <property type="entry name" value="Cation efflux protein transmembrane domain"/>
    <property type="match status" value="1"/>
</dbReference>
<feature type="transmembrane region" description="Helical" evidence="8">
    <location>
        <begin position="99"/>
        <end position="117"/>
    </location>
</feature>
<keyword evidence="6 8" id="KW-1133">Transmembrane helix</keyword>
<name>A0A074JLM7_9RHOB</name>
<evidence type="ECO:0000256" key="6">
    <source>
        <dbReference type="ARBA" id="ARBA00022989"/>
    </source>
</evidence>
<dbReference type="InterPro" id="IPR050291">
    <property type="entry name" value="CDF_Transporter"/>
</dbReference>
<keyword evidence="4" id="KW-1003">Cell membrane</keyword>
<evidence type="ECO:0000256" key="1">
    <source>
        <dbReference type="ARBA" id="ARBA00004141"/>
    </source>
</evidence>
<keyword evidence="7 8" id="KW-0472">Membrane</keyword>
<dbReference type="InterPro" id="IPR027470">
    <property type="entry name" value="Cation_efflux_CTD"/>
</dbReference>
<dbReference type="InterPro" id="IPR058533">
    <property type="entry name" value="Cation_efflux_TM"/>
</dbReference>